<dbReference type="EMBL" id="LT158599">
    <property type="protein sequence ID" value="CVK32564.1"/>
    <property type="molecule type" value="Genomic_DNA"/>
</dbReference>
<sequence length="113" mass="12229">MCQNEYPDGAGTLTGQPEQLPFRFWNRCTSGAFHLLRVLMRIASRSREAMVHMNTTDSPGEPGQWTVVGIALGGGGRGGGSPPPRTSRTWGTMQQSRGPPTRQIGAVFMGNVR</sequence>
<name>A0A0X3BLY1_9EURY</name>
<evidence type="ECO:0000313" key="2">
    <source>
        <dbReference type="EMBL" id="CVK32564.1"/>
    </source>
</evidence>
<dbReference type="KEGG" id="mema:MMAB1_1351"/>
<organism evidence="2 3">
    <name type="scientific">Methanoculleus bourgensis</name>
    <dbReference type="NCBI Taxonomy" id="83986"/>
    <lineage>
        <taxon>Archaea</taxon>
        <taxon>Methanobacteriati</taxon>
        <taxon>Methanobacteriota</taxon>
        <taxon>Stenosarchaea group</taxon>
        <taxon>Methanomicrobia</taxon>
        <taxon>Methanomicrobiales</taxon>
        <taxon>Methanomicrobiaceae</taxon>
        <taxon>Methanoculleus</taxon>
    </lineage>
</organism>
<evidence type="ECO:0000313" key="3">
    <source>
        <dbReference type="Proteomes" id="UP000069850"/>
    </source>
</evidence>
<accession>A0A0X3BLY1</accession>
<evidence type="ECO:0000256" key="1">
    <source>
        <dbReference type="SAM" id="MobiDB-lite"/>
    </source>
</evidence>
<gene>
    <name evidence="2" type="ORF">MMAB1_1351</name>
</gene>
<dbReference type="Proteomes" id="UP000069850">
    <property type="component" value="Chromosome 1"/>
</dbReference>
<reference evidence="2 3" key="1">
    <citation type="submission" date="2016-01" db="EMBL/GenBank/DDBJ databases">
        <authorList>
            <person name="Manzoor S."/>
        </authorList>
    </citation>
    <scope>NUCLEOTIDE SEQUENCE [LARGE SCALE GENOMIC DNA]</scope>
    <source>
        <strain evidence="2">Methanoculleus sp MAB1</strain>
    </source>
</reference>
<dbReference type="AlphaFoldDB" id="A0A0X3BLY1"/>
<proteinExistence type="predicted"/>
<feature type="region of interest" description="Disordered" evidence="1">
    <location>
        <begin position="72"/>
        <end position="104"/>
    </location>
</feature>
<protein>
    <submittedName>
        <fullName evidence="2">Uncharacterized protein</fullName>
    </submittedName>
</protein>